<feature type="binding site" evidence="15">
    <location>
        <begin position="25"/>
        <end position="32"/>
    </location>
    <ligand>
        <name>GTP</name>
        <dbReference type="ChEBI" id="CHEBI:37565"/>
        <label>1</label>
    </ligand>
</feature>
<dbReference type="InterPro" id="IPR011640">
    <property type="entry name" value="Fe2_transport_prot_B_C"/>
</dbReference>
<dbReference type="CDD" id="cd01879">
    <property type="entry name" value="FeoB"/>
    <property type="match status" value="1"/>
</dbReference>
<name>A0AA35CPE1_9FIRM</name>
<keyword evidence="10 17" id="KW-0408">Iron</keyword>
<evidence type="ECO:0000256" key="11">
    <source>
        <dbReference type="ARBA" id="ARBA00023065"/>
    </source>
</evidence>
<protein>
    <recommendedName>
        <fullName evidence="14 17">Ferrous iron transport protein B</fullName>
    </recommendedName>
</protein>
<feature type="binding site" evidence="15">
    <location>
        <begin position="131"/>
        <end position="134"/>
    </location>
    <ligand>
        <name>GTP</name>
        <dbReference type="ChEBI" id="CHEBI:37565"/>
        <label>1</label>
    </ligand>
</feature>
<evidence type="ECO:0000256" key="12">
    <source>
        <dbReference type="ARBA" id="ARBA00023134"/>
    </source>
</evidence>
<gene>
    <name evidence="19" type="ORF">caldi_34580</name>
</gene>
<feature type="binding site" evidence="16">
    <location>
        <position position="40"/>
    </location>
    <ligand>
        <name>Mg(2+)</name>
        <dbReference type="ChEBI" id="CHEBI:18420"/>
        <label>2</label>
    </ligand>
</feature>
<evidence type="ECO:0000256" key="8">
    <source>
        <dbReference type="ARBA" id="ARBA00022741"/>
    </source>
</evidence>
<dbReference type="PANTHER" id="PTHR43185">
    <property type="entry name" value="FERROUS IRON TRANSPORT PROTEIN B"/>
    <property type="match status" value="1"/>
</dbReference>
<keyword evidence="9 17" id="KW-1133">Transmembrane helix</keyword>
<organism evidence="19 20">
    <name type="scientific">Caldinitratiruptor microaerophilus</name>
    <dbReference type="NCBI Taxonomy" id="671077"/>
    <lineage>
        <taxon>Bacteria</taxon>
        <taxon>Bacillati</taxon>
        <taxon>Bacillota</taxon>
        <taxon>Clostridia</taxon>
        <taxon>Eubacteriales</taxon>
        <taxon>Symbiobacteriaceae</taxon>
        <taxon>Caldinitratiruptor</taxon>
    </lineage>
</organism>
<dbReference type="GO" id="GO:0015093">
    <property type="term" value="F:ferrous iron transmembrane transporter activity"/>
    <property type="evidence" value="ECO:0007669"/>
    <property type="project" value="UniProtKB-UniRule"/>
</dbReference>
<keyword evidence="16" id="KW-0460">Magnesium</keyword>
<feature type="transmembrane region" description="Helical" evidence="17">
    <location>
        <begin position="296"/>
        <end position="319"/>
    </location>
</feature>
<evidence type="ECO:0000256" key="7">
    <source>
        <dbReference type="ARBA" id="ARBA00022692"/>
    </source>
</evidence>
<feature type="domain" description="FeoB-type G" evidence="18">
    <location>
        <begin position="18"/>
        <end position="180"/>
    </location>
</feature>
<feature type="transmembrane region" description="Helical" evidence="17">
    <location>
        <begin position="624"/>
        <end position="643"/>
    </location>
</feature>
<dbReference type="GO" id="GO:0005525">
    <property type="term" value="F:GTP binding"/>
    <property type="evidence" value="ECO:0007669"/>
    <property type="project" value="UniProtKB-KW"/>
</dbReference>
<dbReference type="PROSITE" id="PS51711">
    <property type="entry name" value="G_FEOB"/>
    <property type="match status" value="1"/>
</dbReference>
<evidence type="ECO:0000256" key="3">
    <source>
        <dbReference type="ARBA" id="ARBA00022448"/>
    </source>
</evidence>
<evidence type="ECO:0000256" key="16">
    <source>
        <dbReference type="PIRSR" id="PIRSR603373-2"/>
    </source>
</evidence>
<dbReference type="Pfam" id="PF07664">
    <property type="entry name" value="FeoB_C"/>
    <property type="match status" value="1"/>
</dbReference>
<evidence type="ECO:0000256" key="15">
    <source>
        <dbReference type="PIRSR" id="PIRSR603373-1"/>
    </source>
</evidence>
<feature type="binding site" evidence="16">
    <location>
        <position position="36"/>
    </location>
    <ligand>
        <name>Mg(2+)</name>
        <dbReference type="ChEBI" id="CHEBI:18420"/>
        <label>2</label>
    </ligand>
</feature>
<dbReference type="Pfam" id="PF07670">
    <property type="entry name" value="Gate"/>
    <property type="match status" value="2"/>
</dbReference>
<comment type="caution">
    <text evidence="17">Lacks conserved residue(s) required for the propagation of feature annotation.</text>
</comment>
<evidence type="ECO:0000256" key="5">
    <source>
        <dbReference type="ARBA" id="ARBA00022496"/>
    </source>
</evidence>
<dbReference type="InterPro" id="IPR027417">
    <property type="entry name" value="P-loop_NTPase"/>
</dbReference>
<evidence type="ECO:0000256" key="17">
    <source>
        <dbReference type="RuleBase" id="RU362098"/>
    </source>
</evidence>
<feature type="binding site" evidence="15">
    <location>
        <begin position="50"/>
        <end position="54"/>
    </location>
    <ligand>
        <name>GTP</name>
        <dbReference type="ChEBI" id="CHEBI:37565"/>
        <label>1</label>
    </ligand>
</feature>
<proteinExistence type="inferred from homology"/>
<keyword evidence="8 15" id="KW-0547">Nucleotide-binding</keyword>
<dbReference type="NCBIfam" id="TIGR00437">
    <property type="entry name" value="feoB"/>
    <property type="match status" value="1"/>
</dbReference>
<evidence type="ECO:0000256" key="6">
    <source>
        <dbReference type="ARBA" id="ARBA00022519"/>
    </source>
</evidence>
<dbReference type="InterPro" id="IPR030389">
    <property type="entry name" value="G_FEOB_dom"/>
</dbReference>
<dbReference type="PANTHER" id="PTHR43185:SF1">
    <property type="entry name" value="FE(2+) TRANSPORTER FEOB"/>
    <property type="match status" value="1"/>
</dbReference>
<sequence length="680" mass="72331">MSASCHGAGPAVLAGPRTFTVALAGNPNVGKTSLFNLLTGLQQHVGNWPGKTIERRDGHLTVDGLQVAVTDLPGTYSLSAHSLEEVVARDFLLAGGADLVVNVVDAANLERNLYLTTELLDLPCPVVIALNMADMAAAQGWRIDPDRLARALGVPVVPVVASRGEGLAELRSLIARAARGEIARKAGSNPAGFHFSPEVEAGLERIARLLPPMPLLPPRWVAIKLAEEDPEITARVRHRVGADWDRLQDEIAAALPDAPVVLADERYAWVARAVREATAARPVGLKMTPSDRVDRVVTHPVLGVPITILTLGLGIWGTFRLTAPVQDWIGRAFADLGQMAAGWLGPRGPAWAGPLVRDGVIAGLGAVAAFAPLIAGFFLFLGLLEDSGYFARAAFVLDRLLARAGLHGKAAIGLMIGYGCNVPAAMAARTAPSEADRLLSVLLSPLVICSARLVVISFFATAFFPAGTGAWVLVGIYVLGVGLVLAMSRLFRRTLLPGGDEPFFIELPPYRRPILRNVLLYAWQNTWHYLHRALTVIAPMTTLIWALSWFPAGEIGRSPVGWLGRTLAPLGAPLGLDWRMVVSLFTGFLAKEGTLSTLAVLYGHAAGAGLGPALRAAVTVPQALSFLVFYSFYSPCLATAVTIRNETGSSRWMYFSIGYGLVVAGVLALVVYRAALLLGG</sequence>
<dbReference type="InterPro" id="IPR003373">
    <property type="entry name" value="Fe2_transport_prot-B"/>
</dbReference>
<dbReference type="GO" id="GO:0046872">
    <property type="term" value="F:metal ion binding"/>
    <property type="evidence" value="ECO:0007669"/>
    <property type="project" value="UniProtKB-KW"/>
</dbReference>
<feature type="transmembrane region" description="Helical" evidence="17">
    <location>
        <begin position="529"/>
        <end position="550"/>
    </location>
</feature>
<keyword evidence="7 17" id="KW-0812">Transmembrane</keyword>
<keyword evidence="12 15" id="KW-0342">GTP-binding</keyword>
<evidence type="ECO:0000256" key="4">
    <source>
        <dbReference type="ARBA" id="ARBA00022475"/>
    </source>
</evidence>
<evidence type="ECO:0000256" key="2">
    <source>
        <dbReference type="ARBA" id="ARBA00004429"/>
    </source>
</evidence>
<dbReference type="InterPro" id="IPR011642">
    <property type="entry name" value="Gate_dom"/>
</dbReference>
<dbReference type="GO" id="GO:0005886">
    <property type="term" value="C:plasma membrane"/>
    <property type="evidence" value="ECO:0007669"/>
    <property type="project" value="UniProtKB-SubCell"/>
</dbReference>
<dbReference type="Gene3D" id="3.40.50.300">
    <property type="entry name" value="P-loop containing nucleotide triphosphate hydrolases"/>
    <property type="match status" value="1"/>
</dbReference>
<feature type="binding site" evidence="16">
    <location>
        <position position="39"/>
    </location>
    <ligand>
        <name>Mg(2+)</name>
        <dbReference type="ChEBI" id="CHEBI:18420"/>
        <label>2</label>
    </ligand>
</feature>
<dbReference type="RefSeq" id="WP_264842956.1">
    <property type="nucleotide sequence ID" value="NZ_AP025628.1"/>
</dbReference>
<dbReference type="FunFam" id="3.40.50.300:FF:000426">
    <property type="entry name" value="Ferrous iron transport protein B"/>
    <property type="match status" value="1"/>
</dbReference>
<comment type="similarity">
    <text evidence="17">Belongs to the TRAFAC class TrmE-Era-EngA-EngB-Septin-like GTPase superfamily. FeoB GTPase (TC 9.A.8) family.</text>
</comment>
<dbReference type="SUPFAM" id="SSF52540">
    <property type="entry name" value="P-loop containing nucleoside triphosphate hydrolases"/>
    <property type="match status" value="1"/>
</dbReference>
<evidence type="ECO:0000256" key="13">
    <source>
        <dbReference type="ARBA" id="ARBA00023136"/>
    </source>
</evidence>
<evidence type="ECO:0000256" key="14">
    <source>
        <dbReference type="NCBIfam" id="TIGR00437"/>
    </source>
</evidence>
<evidence type="ECO:0000256" key="1">
    <source>
        <dbReference type="ARBA" id="ARBA00003926"/>
    </source>
</evidence>
<keyword evidence="6" id="KW-0997">Cell inner membrane</keyword>
<reference evidence="19" key="1">
    <citation type="submission" date="2022-03" db="EMBL/GenBank/DDBJ databases">
        <title>Complete genome sequence of Caldinitratiruptor microaerophilus.</title>
        <authorList>
            <person name="Mukaiyama R."/>
            <person name="Nishiyama T."/>
            <person name="Ueda K."/>
        </authorList>
    </citation>
    <scope>NUCLEOTIDE SEQUENCE</scope>
    <source>
        <strain evidence="19">JCM 16183</strain>
    </source>
</reference>
<keyword evidence="3 17" id="KW-0813">Transport</keyword>
<evidence type="ECO:0000313" key="20">
    <source>
        <dbReference type="Proteomes" id="UP001163687"/>
    </source>
</evidence>
<dbReference type="Pfam" id="PF02421">
    <property type="entry name" value="FeoB_N"/>
    <property type="match status" value="1"/>
</dbReference>
<dbReference type="Proteomes" id="UP001163687">
    <property type="component" value="Chromosome"/>
</dbReference>
<evidence type="ECO:0000256" key="10">
    <source>
        <dbReference type="ARBA" id="ARBA00023004"/>
    </source>
</evidence>
<accession>A0AA35CPE1</accession>
<dbReference type="InterPro" id="IPR050860">
    <property type="entry name" value="FeoB_GTPase"/>
</dbReference>
<comment type="function">
    <text evidence="1 17">Probable transporter of a GTP-driven Fe(2+) uptake system.</text>
</comment>
<feature type="transmembrane region" description="Helical" evidence="17">
    <location>
        <begin position="652"/>
        <end position="675"/>
    </location>
</feature>
<feature type="transmembrane region" description="Helical" evidence="17">
    <location>
        <begin position="438"/>
        <end position="464"/>
    </location>
</feature>
<dbReference type="Gene3D" id="1.10.287.1770">
    <property type="match status" value="1"/>
</dbReference>
<keyword evidence="20" id="KW-1185">Reference proteome</keyword>
<feature type="transmembrane region" description="Helical" evidence="17">
    <location>
        <begin position="360"/>
        <end position="384"/>
    </location>
</feature>
<keyword evidence="16" id="KW-0479">Metal-binding</keyword>
<keyword evidence="13 17" id="KW-0472">Membrane</keyword>
<feature type="binding site" evidence="15">
    <location>
        <begin position="71"/>
        <end position="74"/>
    </location>
    <ligand>
        <name>GTP</name>
        <dbReference type="ChEBI" id="CHEBI:37565"/>
        <label>1</label>
    </ligand>
</feature>
<dbReference type="InterPro" id="IPR041069">
    <property type="entry name" value="FeoB_Cyto"/>
</dbReference>
<feature type="transmembrane region" description="Helical" evidence="17">
    <location>
        <begin position="470"/>
        <end position="487"/>
    </location>
</feature>
<keyword evidence="5 17" id="KW-0410">Iron transport</keyword>
<comment type="subcellular location">
    <subcellularLocation>
        <location evidence="2">Cell inner membrane</location>
        <topology evidence="2">Multi-pass membrane protein</topology>
    </subcellularLocation>
    <subcellularLocation>
        <location evidence="17">Cell membrane</location>
        <topology evidence="17">Multi-pass membrane protein</topology>
    </subcellularLocation>
</comment>
<dbReference type="EMBL" id="AP025628">
    <property type="protein sequence ID" value="BDG62368.1"/>
    <property type="molecule type" value="Genomic_DNA"/>
</dbReference>
<evidence type="ECO:0000313" key="19">
    <source>
        <dbReference type="EMBL" id="BDG62368.1"/>
    </source>
</evidence>
<dbReference type="Pfam" id="PF17910">
    <property type="entry name" value="FeoB_Cyto"/>
    <property type="match status" value="1"/>
</dbReference>
<dbReference type="AlphaFoldDB" id="A0AA35CPE1"/>
<evidence type="ECO:0000256" key="9">
    <source>
        <dbReference type="ARBA" id="ARBA00022989"/>
    </source>
</evidence>
<dbReference type="KEGG" id="cmic:caldi_34580"/>
<keyword evidence="4" id="KW-1003">Cell membrane</keyword>
<evidence type="ECO:0000259" key="18">
    <source>
        <dbReference type="PROSITE" id="PS51711"/>
    </source>
</evidence>
<keyword evidence="11" id="KW-0406">Ion transport</keyword>